<sequence length="69" mass="8091">MSTKYIKNALSDIIENYELTEEVKIALNDLREKISDDLTQKEKFEILIKWISIFKDVGNLAVTIQKLFE</sequence>
<accession>A0A7M2Y8F1</accession>
<evidence type="ECO:0000313" key="1">
    <source>
        <dbReference type="EMBL" id="QOW09613.1"/>
    </source>
</evidence>
<proteinExistence type="predicted"/>
<evidence type="ECO:0000313" key="2">
    <source>
        <dbReference type="Proteomes" id="UP000594195"/>
    </source>
</evidence>
<dbReference type="RefSeq" id="WP_193812826.1">
    <property type="nucleotide sequence ID" value="NZ_CP040442.1"/>
</dbReference>
<protein>
    <submittedName>
        <fullName evidence="1">Uncharacterized protein</fullName>
    </submittedName>
</protein>
<reference evidence="1 2" key="1">
    <citation type="submission" date="2019-05" db="EMBL/GenBank/DDBJ databases">
        <title>Chryseobacterium sp. isolated from King George Island, maritime Antarctica.</title>
        <authorList>
            <person name="Peng X."/>
        </authorList>
    </citation>
    <scope>NUCLEOTIDE SEQUENCE [LARGE SCALE GENOMIC DNA]</scope>
    <source>
        <strain evidence="1 2">7-3A</strain>
    </source>
</reference>
<name>A0A7M2Y8F1_9FLAO</name>
<keyword evidence="2" id="KW-1185">Reference proteome</keyword>
<dbReference type="AlphaFoldDB" id="A0A7M2Y8F1"/>
<organism evidence="1 2">
    <name type="scientific">Kaistella flava</name>
    <name type="common">ex Peng et al. 2021</name>
    <dbReference type="NCBI Taxonomy" id="2038776"/>
    <lineage>
        <taxon>Bacteria</taxon>
        <taxon>Pseudomonadati</taxon>
        <taxon>Bacteroidota</taxon>
        <taxon>Flavobacteriia</taxon>
        <taxon>Flavobacteriales</taxon>
        <taxon>Weeksellaceae</taxon>
        <taxon>Chryseobacterium group</taxon>
        <taxon>Kaistella</taxon>
    </lineage>
</organism>
<dbReference type="EMBL" id="CP040442">
    <property type="protein sequence ID" value="QOW09613.1"/>
    <property type="molecule type" value="Genomic_DNA"/>
</dbReference>
<dbReference type="Proteomes" id="UP000594195">
    <property type="component" value="Chromosome"/>
</dbReference>
<gene>
    <name evidence="1" type="ORF">Q73A0000_04145</name>
</gene>
<dbReference type="KEGG" id="kfa:Q73A0000_04145"/>